<keyword evidence="2" id="KW-1185">Reference proteome</keyword>
<proteinExistence type="predicted"/>
<dbReference type="Proteomes" id="UP001459277">
    <property type="component" value="Unassembled WGS sequence"/>
</dbReference>
<organism evidence="1 2">
    <name type="scientific">Lithocarpus litseifolius</name>
    <dbReference type="NCBI Taxonomy" id="425828"/>
    <lineage>
        <taxon>Eukaryota</taxon>
        <taxon>Viridiplantae</taxon>
        <taxon>Streptophyta</taxon>
        <taxon>Embryophyta</taxon>
        <taxon>Tracheophyta</taxon>
        <taxon>Spermatophyta</taxon>
        <taxon>Magnoliopsida</taxon>
        <taxon>eudicotyledons</taxon>
        <taxon>Gunneridae</taxon>
        <taxon>Pentapetalae</taxon>
        <taxon>rosids</taxon>
        <taxon>fabids</taxon>
        <taxon>Fagales</taxon>
        <taxon>Fagaceae</taxon>
        <taxon>Lithocarpus</taxon>
    </lineage>
</organism>
<comment type="caution">
    <text evidence="1">The sequence shown here is derived from an EMBL/GenBank/DDBJ whole genome shotgun (WGS) entry which is preliminary data.</text>
</comment>
<evidence type="ECO:0000313" key="1">
    <source>
        <dbReference type="EMBL" id="KAL0007366.1"/>
    </source>
</evidence>
<reference evidence="1 2" key="1">
    <citation type="submission" date="2024-01" db="EMBL/GenBank/DDBJ databases">
        <title>A telomere-to-telomere, gap-free genome of sweet tea (Lithocarpus litseifolius).</title>
        <authorList>
            <person name="Zhou J."/>
        </authorList>
    </citation>
    <scope>NUCLEOTIDE SEQUENCE [LARGE SCALE GENOMIC DNA]</scope>
    <source>
        <strain evidence="1">Zhou-2022a</strain>
        <tissue evidence="1">Leaf</tissue>
    </source>
</reference>
<evidence type="ECO:0000313" key="2">
    <source>
        <dbReference type="Proteomes" id="UP001459277"/>
    </source>
</evidence>
<protein>
    <submittedName>
        <fullName evidence="1">Uncharacterized protein</fullName>
    </submittedName>
</protein>
<dbReference type="AlphaFoldDB" id="A0AAW2DE20"/>
<gene>
    <name evidence="1" type="ORF">SO802_008868</name>
</gene>
<dbReference type="EMBL" id="JAZDWU010000003">
    <property type="protein sequence ID" value="KAL0007366.1"/>
    <property type="molecule type" value="Genomic_DNA"/>
</dbReference>
<accession>A0AAW2DE20</accession>
<name>A0AAW2DE20_9ROSI</name>
<sequence length="176" mass="20100">MQLLEFFLLFLFFITFLSEIGRFLRLVDTPKKVQAFKVKYNIPTGVEIEHYYLRKWHTKRPKGAVVIPMIAFIEGGMQIPMDKLFTALNLNLVNQEDLNRILKSRIFLHKDDQVRAAHIVFGYTPISFNSQSPKYVIKTKDPQLVQINVAALGFLAGPSPPPPLPKAKGFPQCCPN</sequence>